<accession>A0ABU1ATZ8</accession>
<dbReference type="InterPro" id="IPR018193">
    <property type="entry name" value="Glyc_kinase_flavodox-like_fold"/>
</dbReference>
<dbReference type="Gene3D" id="3.90.1510.10">
    <property type="entry name" value="Glycerate kinase, domain 2"/>
    <property type="match status" value="1"/>
</dbReference>
<dbReference type="RefSeq" id="WP_308949824.1">
    <property type="nucleotide sequence ID" value="NZ_JARXHW010000016.1"/>
</dbReference>
<dbReference type="Pfam" id="PF02595">
    <property type="entry name" value="Gly_kinase"/>
    <property type="match status" value="1"/>
</dbReference>
<protein>
    <submittedName>
        <fullName evidence="5">Glycerate kinase</fullName>
        <ecNumber evidence="5">2.7.1.31</ecNumber>
    </submittedName>
</protein>
<evidence type="ECO:0000256" key="1">
    <source>
        <dbReference type="ARBA" id="ARBA00006284"/>
    </source>
</evidence>
<evidence type="ECO:0000313" key="6">
    <source>
        <dbReference type="Proteomes" id="UP001225316"/>
    </source>
</evidence>
<keyword evidence="6" id="KW-1185">Reference proteome</keyword>
<keyword evidence="2 4" id="KW-0808">Transferase</keyword>
<dbReference type="NCBIfam" id="TIGR00045">
    <property type="entry name" value="glycerate kinase"/>
    <property type="match status" value="1"/>
</dbReference>
<dbReference type="EMBL" id="JARXHW010000016">
    <property type="protein sequence ID" value="MDQ8207623.1"/>
    <property type="molecule type" value="Genomic_DNA"/>
</dbReference>
<dbReference type="InterPro" id="IPR036129">
    <property type="entry name" value="Glycerate_kinase_sf"/>
</dbReference>
<dbReference type="Gene3D" id="3.40.50.10350">
    <property type="entry name" value="Glycerate kinase, domain 1"/>
    <property type="match status" value="1"/>
</dbReference>
<gene>
    <name evidence="5" type="ORF">QEH52_08895</name>
</gene>
<evidence type="ECO:0000256" key="4">
    <source>
        <dbReference type="PIRNR" id="PIRNR006078"/>
    </source>
</evidence>
<dbReference type="InterPro" id="IPR004381">
    <property type="entry name" value="Glycerate_kinase"/>
</dbReference>
<evidence type="ECO:0000256" key="2">
    <source>
        <dbReference type="ARBA" id="ARBA00022679"/>
    </source>
</evidence>
<dbReference type="PANTHER" id="PTHR21599:SF0">
    <property type="entry name" value="GLYCERATE KINASE"/>
    <property type="match status" value="1"/>
</dbReference>
<dbReference type="EC" id="2.7.1.31" evidence="5"/>
<organism evidence="5 6">
    <name type="scientific">Thalassobacterium maritimum</name>
    <dbReference type="NCBI Taxonomy" id="3041265"/>
    <lineage>
        <taxon>Bacteria</taxon>
        <taxon>Pseudomonadati</taxon>
        <taxon>Verrucomicrobiota</taxon>
        <taxon>Opitutia</taxon>
        <taxon>Puniceicoccales</taxon>
        <taxon>Coraliomargaritaceae</taxon>
        <taxon>Thalassobacterium</taxon>
    </lineage>
</organism>
<dbReference type="SUPFAM" id="SSF110738">
    <property type="entry name" value="Glycerate kinase I"/>
    <property type="match status" value="1"/>
</dbReference>
<evidence type="ECO:0000256" key="3">
    <source>
        <dbReference type="ARBA" id="ARBA00022777"/>
    </source>
</evidence>
<dbReference type="GO" id="GO:0008887">
    <property type="term" value="F:glycerate kinase activity"/>
    <property type="evidence" value="ECO:0007669"/>
    <property type="project" value="UniProtKB-EC"/>
</dbReference>
<keyword evidence="3 4" id="KW-0418">Kinase</keyword>
<name>A0ABU1ATZ8_9BACT</name>
<dbReference type="Proteomes" id="UP001225316">
    <property type="component" value="Unassembled WGS sequence"/>
</dbReference>
<dbReference type="PANTHER" id="PTHR21599">
    <property type="entry name" value="GLYCERATE KINASE"/>
    <property type="match status" value="1"/>
</dbReference>
<sequence length="391" mass="40787">MHILAAFDKFKDSMPADRACEAALKGAQLALGESHIYTAAPLTDGGEGFCPILTQSVDGYIEFHKVCGPLGEELEAPLGWVEIAKIPKAARQFLGVNKGKMAIIEMASVAGLEQVPAAQRHPGHCTTRGVGELIRIAVAEEASAILLGIGGSATSDLGLGALEALGLNFCPSGQITPAQWDQVHTITGSIELEVPPIYIACDVENPLLGPQGAAAIYGPQKGLAPDEITAFDDASERVAKQLCQFFGKEDARLKVLGSGAAGGLGFGLNVASEASYVPGFELVTAWLDLASKIKHADLVLTGEGKFDNSSLAGKGPYALLAAAYSSDTNAILFAGYAEETAAQSVRDRFPGTAAYSISPEGIPLAQALKGAPEFLTQKVAEVLQSRTTHDR</sequence>
<comment type="caution">
    <text evidence="5">The sequence shown here is derived from an EMBL/GenBank/DDBJ whole genome shotgun (WGS) entry which is preliminary data.</text>
</comment>
<comment type="similarity">
    <text evidence="1 4">Belongs to the glycerate kinase type-1 family.</text>
</comment>
<proteinExistence type="inferred from homology"/>
<reference evidence="5 6" key="1">
    <citation type="submission" date="2023-04" db="EMBL/GenBank/DDBJ databases">
        <title>A novel bacteria isolated from coastal sediment.</title>
        <authorList>
            <person name="Liu X.-J."/>
            <person name="Du Z.-J."/>
        </authorList>
    </citation>
    <scope>NUCLEOTIDE SEQUENCE [LARGE SCALE GENOMIC DNA]</scope>
    <source>
        <strain evidence="5 6">SDUM461003</strain>
    </source>
</reference>
<evidence type="ECO:0000313" key="5">
    <source>
        <dbReference type="EMBL" id="MDQ8207623.1"/>
    </source>
</evidence>
<dbReference type="PIRSF" id="PIRSF006078">
    <property type="entry name" value="GlxK"/>
    <property type="match status" value="1"/>
</dbReference>
<dbReference type="InterPro" id="IPR018197">
    <property type="entry name" value="Glycerate_kinase_RE-like"/>
</dbReference>